<feature type="chain" id="PRO_5039136710" evidence="1">
    <location>
        <begin position="25"/>
        <end position="1138"/>
    </location>
</feature>
<evidence type="ECO:0000313" key="2">
    <source>
        <dbReference type="EMBL" id="SFR42403.1"/>
    </source>
</evidence>
<proteinExistence type="predicted"/>
<protein>
    <submittedName>
        <fullName evidence="2">Uncharacterized protein</fullName>
    </submittedName>
</protein>
<sequence>MLAVIAIFVTALVPVTISAGSAAASQKVVAHTATTTGSAPSSMRPMTLAGFQAGNIISDAVFTNNSTMSAQQIQDFFNAKVPSCQSGYTCLKDFRVTSQNRPADGYCSGYTGVANESAASIIYRVSQSCNINPQVLIVMLQKEQGLVTHTWPSSWRYDSALGQGCPDDAPCDPSYVGFFQQIYGAARQMQIYMEGRWFTWYAPGNTWSILYNPNQACGSGPVFVSNKATAALYYYTPYQPNAAALAAGYGEGDGCSAYGNRNFYNYFTDWFGSTQSSAPSAAAQVLQDSTSGKVYLVTGTVKYLFSTAERAVQFTWVSARRVVSSSDLAKYSDAGTVPRAVRTDAGNVYLLDSGRKIWVPSCALATDYGWACGSLPLVAQAQVNIYPDGGTLQPTVSALGSSWLIQSGSRREIVDRSILAQYGMSTGIVTISDAMASEYSLGDPVFTPGIYKDSTGAMTALLQNGTAYKVSAQGQVPAIVSAAKRVTADSIARLRSGGTLPLAVRAGTQTYLLSVDGWMAVDAYGSAIRFADLPAGAVAGGPSAPAALGAHFVREQSGIQVFLVSGGTLQLVNADQQRWITATFGVRPDVRIVADSALGGIAAPAQRLVRATDGTAYLIDGTNRYRFRSCAQVADWGGDCTRLPTATASDLSQTTDKGTLELLVRQSGGATWLVQAGKRREVVEPGILAPYGIGSATTTVSTSLVEALAVGAPVLGSGVYTDGGSGMLLVNGAGAYRIPQSARLTGVTNVARQLTAPSFATIAARGDLPTRIYSDNRALLLTQQGWFQVDPAQYGGTKFFTAGDPGAWVGVPLAGTDGRPHFVRTVSSSQVYLMSGGSPQVIENDAARAWASSYFGLSGTVWVLADGTLQGLAVAPGMIWKSPDAKLMISDGTASFRLGTCSDVAAFGKTCATLPQADVSALGMRDSGPLAALLQGSSGNPWLIQSGQRREVPDPSILAIYGIGSTATAVSDALLKVLPIGDPVVAAGAYRSTAGAMRLMTSTGRVLDVPAAAQVDALKSAAKPLSDDSFAKLKPSGAIPVRAAYGGSVYLLSSQGWLPVSAANYRGLAFGDAPADVISAVPVAPPATAARFVREMTQPQVYLASGGLTPVSDADQAWISATYGVPPTVLIVADGALH</sequence>
<keyword evidence="1" id="KW-0732">Signal</keyword>
<feature type="signal peptide" evidence="1">
    <location>
        <begin position="1"/>
        <end position="24"/>
    </location>
</feature>
<reference evidence="3" key="1">
    <citation type="submission" date="2016-10" db="EMBL/GenBank/DDBJ databases">
        <authorList>
            <person name="Varghese N."/>
            <person name="Submissions S."/>
        </authorList>
    </citation>
    <scope>NUCLEOTIDE SEQUENCE [LARGE SCALE GENOMIC DNA]</scope>
    <source>
        <strain evidence="3">CL127</strain>
    </source>
</reference>
<gene>
    <name evidence="2" type="ORF">SAMN04488591_1275</name>
</gene>
<dbReference type="EMBL" id="FOYR01000001">
    <property type="protein sequence ID" value="SFR42403.1"/>
    <property type="molecule type" value="Genomic_DNA"/>
</dbReference>
<dbReference type="Proteomes" id="UP000198877">
    <property type="component" value="Unassembled WGS sequence"/>
</dbReference>
<accession>A0A1I6GJN1</accession>
<name>A0A1I6GJN1_9MICO</name>
<organism evidence="2 3">
    <name type="scientific">Microbacterium azadirachtae</name>
    <dbReference type="NCBI Taxonomy" id="582680"/>
    <lineage>
        <taxon>Bacteria</taxon>
        <taxon>Bacillati</taxon>
        <taxon>Actinomycetota</taxon>
        <taxon>Actinomycetes</taxon>
        <taxon>Micrococcales</taxon>
        <taxon>Microbacteriaceae</taxon>
        <taxon>Microbacterium</taxon>
    </lineage>
</organism>
<evidence type="ECO:0000256" key="1">
    <source>
        <dbReference type="SAM" id="SignalP"/>
    </source>
</evidence>
<dbReference type="AlphaFoldDB" id="A0A1I6GJN1"/>
<evidence type="ECO:0000313" key="3">
    <source>
        <dbReference type="Proteomes" id="UP000198877"/>
    </source>
</evidence>